<dbReference type="Proteomes" id="UP000682733">
    <property type="component" value="Unassembled WGS sequence"/>
</dbReference>
<evidence type="ECO:0000256" key="1">
    <source>
        <dbReference type="SAM" id="SignalP"/>
    </source>
</evidence>
<evidence type="ECO:0008006" key="5">
    <source>
        <dbReference type="Google" id="ProtNLM"/>
    </source>
</evidence>
<dbReference type="Proteomes" id="UP000677228">
    <property type="component" value="Unassembled WGS sequence"/>
</dbReference>
<dbReference type="EMBL" id="CAJNOK010012762">
    <property type="protein sequence ID" value="CAF1170492.1"/>
    <property type="molecule type" value="Genomic_DNA"/>
</dbReference>
<accession>A0A8S2N052</accession>
<evidence type="ECO:0000313" key="3">
    <source>
        <dbReference type="EMBL" id="CAF3981843.1"/>
    </source>
</evidence>
<evidence type="ECO:0000313" key="2">
    <source>
        <dbReference type="EMBL" id="CAF1170492.1"/>
    </source>
</evidence>
<reference evidence="3" key="1">
    <citation type="submission" date="2021-02" db="EMBL/GenBank/DDBJ databases">
        <authorList>
            <person name="Nowell W R."/>
        </authorList>
    </citation>
    <scope>NUCLEOTIDE SEQUENCE</scope>
</reference>
<sequence>MSSLLPVFFLLGSSARSSSTAAFTENDSSFVSTSNILNIDAEASCTLNYVIDSASINVKFFQNQLFCSSLKRYLSKTCNVGSEIQQQIVEEEVGIHIQLKGVKQYIKTARDVLERLFEAVQTKVYNAENTDAKVRILFIPVVYWSKRIYSDFAINVIQKVMDDQKIFTIWEKTQMLSGYYVVYYFKIEPFRISEQDLTKILLNKIIYIEKIDIPDEITINFIKEIENFIFKTKQQQQDLQALDVIYCKYSFQMKMKISLFGQQQTAKITKKHLECLINKHRIKSFKIEMNSTQYNYLIDNCLQKLKDIETQYKDDNVKLRIRENTYHAPQYLIETIKQLITKLISYTVTFTVENIIEHNLTLADKEKSQLEYIAQKHNCKIVKIEIKTKRKICTIPKALTTSTIPSTSKLIIEQSNTFCSSFSMRKASVLNGSIEIHKARNFKSLMVDVGVISTDADARKEGLEFSSGDVFDETNSGEKILFIRWLKSSPEDNQQTVKKSIQTFLSTTLQTVTALYPNIETIAFSTHEWEKYGKQLAEEIIHEIKRQLEIRQSCWTILFVFDCFNNDEQETLYNQFSQILLQIQTDQDGYAQFSCPISSKQSK</sequence>
<feature type="chain" id="PRO_5036273711" description="Macro domain-containing protein" evidence="1">
    <location>
        <begin position="21"/>
        <end position="603"/>
    </location>
</feature>
<gene>
    <name evidence="2" type="ORF">OVA965_LOCUS22544</name>
    <name evidence="3" type="ORF">TMI583_LOCUS23258</name>
</gene>
<feature type="signal peptide" evidence="1">
    <location>
        <begin position="1"/>
        <end position="20"/>
    </location>
</feature>
<dbReference type="AlphaFoldDB" id="A0A8S2N052"/>
<protein>
    <recommendedName>
        <fullName evidence="5">Macro domain-containing protein</fullName>
    </recommendedName>
</protein>
<dbReference type="EMBL" id="CAJOBA010034286">
    <property type="protein sequence ID" value="CAF3981843.1"/>
    <property type="molecule type" value="Genomic_DNA"/>
</dbReference>
<proteinExistence type="predicted"/>
<keyword evidence="1" id="KW-0732">Signal</keyword>
<comment type="caution">
    <text evidence="3">The sequence shown here is derived from an EMBL/GenBank/DDBJ whole genome shotgun (WGS) entry which is preliminary data.</text>
</comment>
<evidence type="ECO:0000313" key="4">
    <source>
        <dbReference type="Proteomes" id="UP000682733"/>
    </source>
</evidence>
<name>A0A8S2N052_9BILA</name>
<organism evidence="3 4">
    <name type="scientific">Didymodactylos carnosus</name>
    <dbReference type="NCBI Taxonomy" id="1234261"/>
    <lineage>
        <taxon>Eukaryota</taxon>
        <taxon>Metazoa</taxon>
        <taxon>Spiralia</taxon>
        <taxon>Gnathifera</taxon>
        <taxon>Rotifera</taxon>
        <taxon>Eurotatoria</taxon>
        <taxon>Bdelloidea</taxon>
        <taxon>Philodinida</taxon>
        <taxon>Philodinidae</taxon>
        <taxon>Didymodactylos</taxon>
    </lineage>
</organism>